<sequence>MKALMKKSPSIGDLELVEVSEPSLCSNQVKIKVMYTGICGSDIHTYKGEYNNANLPLVLGHEFSGQVVEVGDHVSRIKVGDLVTSETTFSTCGKCTYCLTKNYNLCDNRKGIGTQISGSMSEFVVTREESCHRLPDNVNLRAGALTEPLACCVHAAFEKTTIQNDDYVLVIGPGPIGLLMTQVIKSAGAKVILTGIDQDKDRLSLGFELGADIVVNTSQENLEEIIFSNTVYGVDKVFDCSGSIYAVNEALPLLKKKGIFIQVGLFAQKYNNLDLESIIQRELIYIGSRSQKPSSWIKALKLLSDRAIDVDKIVTQVYDLKDWDKAFKSVLSGNECKVLIQSNHQ</sequence>
<dbReference type="RefSeq" id="WP_257702103.1">
    <property type="nucleotide sequence ID" value="NZ_CP102451.1"/>
</dbReference>
<evidence type="ECO:0000259" key="5">
    <source>
        <dbReference type="SMART" id="SM00829"/>
    </source>
</evidence>
<proteinExistence type="inferred from homology"/>
<dbReference type="Proteomes" id="UP001058273">
    <property type="component" value="Chromosome"/>
</dbReference>
<dbReference type="SUPFAM" id="SSF50129">
    <property type="entry name" value="GroES-like"/>
    <property type="match status" value="1"/>
</dbReference>
<dbReference type="EC" id="1.1.1.301" evidence="6"/>
<reference evidence="6" key="2">
    <citation type="submission" date="2022-08" db="EMBL/GenBank/DDBJ databases">
        <authorList>
            <person name="Poehlein A."/>
            <person name="Guzman J."/>
            <person name="Daniel R."/>
            <person name="Vilcinskas A."/>
        </authorList>
    </citation>
    <scope>NUCLEOTIDE SEQUENCE</scope>
    <source>
        <strain evidence="6">G314FT</strain>
    </source>
</reference>
<evidence type="ECO:0000256" key="2">
    <source>
        <dbReference type="ARBA" id="ARBA00022833"/>
    </source>
</evidence>
<dbReference type="PANTHER" id="PTHR43401:SF2">
    <property type="entry name" value="L-THREONINE 3-DEHYDROGENASE"/>
    <property type="match status" value="1"/>
</dbReference>
<name>A0ABY5NYS9_9ENTE</name>
<keyword evidence="1 4" id="KW-0479">Metal-binding</keyword>
<dbReference type="GO" id="GO:0016491">
    <property type="term" value="F:oxidoreductase activity"/>
    <property type="evidence" value="ECO:0007669"/>
    <property type="project" value="UniProtKB-KW"/>
</dbReference>
<dbReference type="Pfam" id="PF00107">
    <property type="entry name" value="ADH_zinc_N"/>
    <property type="match status" value="1"/>
</dbReference>
<dbReference type="InterPro" id="IPR011032">
    <property type="entry name" value="GroES-like_sf"/>
</dbReference>
<dbReference type="Pfam" id="PF08240">
    <property type="entry name" value="ADH_N"/>
    <property type="match status" value="1"/>
</dbReference>
<dbReference type="InterPro" id="IPR050129">
    <property type="entry name" value="Zn_alcohol_dh"/>
</dbReference>
<dbReference type="EMBL" id="CP102451">
    <property type="protein sequence ID" value="UUV98586.1"/>
    <property type="molecule type" value="Genomic_DNA"/>
</dbReference>
<evidence type="ECO:0000313" key="6">
    <source>
        <dbReference type="EMBL" id="UUV98586.1"/>
    </source>
</evidence>
<evidence type="ECO:0000256" key="4">
    <source>
        <dbReference type="RuleBase" id="RU361277"/>
    </source>
</evidence>
<organism evidence="6 7">
    <name type="scientific">Vagococcus luciliae</name>
    <dbReference type="NCBI Taxonomy" id="2920380"/>
    <lineage>
        <taxon>Bacteria</taxon>
        <taxon>Bacillati</taxon>
        <taxon>Bacillota</taxon>
        <taxon>Bacilli</taxon>
        <taxon>Lactobacillales</taxon>
        <taxon>Enterococcaceae</taxon>
        <taxon>Vagococcus</taxon>
    </lineage>
</organism>
<dbReference type="InterPro" id="IPR013149">
    <property type="entry name" value="ADH-like_C"/>
</dbReference>
<dbReference type="SMART" id="SM00829">
    <property type="entry name" value="PKS_ER"/>
    <property type="match status" value="1"/>
</dbReference>
<evidence type="ECO:0000256" key="3">
    <source>
        <dbReference type="ARBA" id="ARBA00023002"/>
    </source>
</evidence>
<dbReference type="InterPro" id="IPR020843">
    <property type="entry name" value="ER"/>
</dbReference>
<dbReference type="SUPFAM" id="SSF51735">
    <property type="entry name" value="NAD(P)-binding Rossmann-fold domains"/>
    <property type="match status" value="1"/>
</dbReference>
<evidence type="ECO:0000313" key="7">
    <source>
        <dbReference type="Proteomes" id="UP001058273"/>
    </source>
</evidence>
<accession>A0ABY5NYS9</accession>
<comment type="cofactor">
    <cofactor evidence="4">
        <name>Zn(2+)</name>
        <dbReference type="ChEBI" id="CHEBI:29105"/>
    </cofactor>
</comment>
<feature type="domain" description="Enoyl reductase (ER)" evidence="5">
    <location>
        <begin position="12"/>
        <end position="340"/>
    </location>
</feature>
<dbReference type="PROSITE" id="PS00059">
    <property type="entry name" value="ADH_ZINC"/>
    <property type="match status" value="1"/>
</dbReference>
<dbReference type="InterPro" id="IPR036291">
    <property type="entry name" value="NAD(P)-bd_dom_sf"/>
</dbReference>
<dbReference type="PANTHER" id="PTHR43401">
    <property type="entry name" value="L-THREONINE 3-DEHYDROGENASE"/>
    <property type="match status" value="1"/>
</dbReference>
<keyword evidence="2 4" id="KW-0862">Zinc</keyword>
<dbReference type="InterPro" id="IPR002328">
    <property type="entry name" value="ADH_Zn_CS"/>
</dbReference>
<dbReference type="Gene3D" id="3.90.180.10">
    <property type="entry name" value="Medium-chain alcohol dehydrogenases, catalytic domain"/>
    <property type="match status" value="1"/>
</dbReference>
<comment type="similarity">
    <text evidence="4">Belongs to the zinc-containing alcohol dehydrogenase family.</text>
</comment>
<keyword evidence="3 6" id="KW-0560">Oxidoreductase</keyword>
<dbReference type="Gene3D" id="3.40.50.720">
    <property type="entry name" value="NAD(P)-binding Rossmann-like Domain"/>
    <property type="match status" value="1"/>
</dbReference>
<gene>
    <name evidence="6" type="ORF">G314FT_07390</name>
</gene>
<evidence type="ECO:0000256" key="1">
    <source>
        <dbReference type="ARBA" id="ARBA00022723"/>
    </source>
</evidence>
<reference evidence="6" key="1">
    <citation type="submission" date="2022-08" db="EMBL/GenBank/DDBJ databases">
        <title>Genome sequence of Vagococcus luciliae DSM 112651.</title>
        <authorList>
            <person name="Juan G."/>
            <person name="Anja P."/>
            <person name="Rolf D."/>
            <person name="Kampfer P."/>
            <person name="Vilcinskas A."/>
        </authorList>
    </citation>
    <scope>NUCLEOTIDE SEQUENCE</scope>
    <source>
        <strain evidence="6">G314FT</strain>
    </source>
</reference>
<protein>
    <submittedName>
        <fullName evidence="6">D-arabitol-phosphate dehydrogenase</fullName>
        <ecNumber evidence="6">1.1.1.301</ecNumber>
    </submittedName>
</protein>
<dbReference type="InterPro" id="IPR013154">
    <property type="entry name" value="ADH-like_N"/>
</dbReference>
<keyword evidence="7" id="KW-1185">Reference proteome</keyword>
<dbReference type="CDD" id="cd08258">
    <property type="entry name" value="Zn_ADH4"/>
    <property type="match status" value="1"/>
</dbReference>